<evidence type="ECO:0000256" key="2">
    <source>
        <dbReference type="ARBA" id="ARBA00007647"/>
    </source>
</evidence>
<evidence type="ECO:0000256" key="5">
    <source>
        <dbReference type="ARBA" id="ARBA00022692"/>
    </source>
</evidence>
<organism evidence="9 10">
    <name type="scientific">Gekko japonicus</name>
    <name type="common">Schlegel's Japanese gecko</name>
    <dbReference type="NCBI Taxonomy" id="146911"/>
    <lineage>
        <taxon>Eukaryota</taxon>
        <taxon>Metazoa</taxon>
        <taxon>Chordata</taxon>
        <taxon>Craniata</taxon>
        <taxon>Vertebrata</taxon>
        <taxon>Euteleostomi</taxon>
        <taxon>Lepidosauria</taxon>
        <taxon>Squamata</taxon>
        <taxon>Bifurcata</taxon>
        <taxon>Gekkota</taxon>
        <taxon>Gekkonidae</taxon>
        <taxon>Gekkoninae</taxon>
        <taxon>Gekko</taxon>
    </lineage>
</organism>
<protein>
    <recommendedName>
        <fullName evidence="8">Glycosyltransferase family 92 protein</fullName>
        <ecNumber evidence="8">2.4.1.-</ecNumber>
    </recommendedName>
</protein>
<keyword evidence="5 8" id="KW-0812">Transmembrane</keyword>
<dbReference type="RefSeq" id="XP_015271330.1">
    <property type="nucleotide sequence ID" value="XM_015415844.1"/>
</dbReference>
<evidence type="ECO:0000313" key="10">
    <source>
        <dbReference type="RefSeq" id="XP_015271330.1"/>
    </source>
</evidence>
<evidence type="ECO:0000256" key="1">
    <source>
        <dbReference type="ARBA" id="ARBA00004167"/>
    </source>
</evidence>
<dbReference type="PANTHER" id="PTHR21461:SF69">
    <property type="entry name" value="GLYCOSYLTRANSFERASE FAMILY 92 PROTEIN"/>
    <property type="match status" value="1"/>
</dbReference>
<keyword evidence="9" id="KW-1185">Reference proteome</keyword>
<evidence type="ECO:0000256" key="7">
    <source>
        <dbReference type="ARBA" id="ARBA00023136"/>
    </source>
</evidence>
<evidence type="ECO:0000256" key="6">
    <source>
        <dbReference type="ARBA" id="ARBA00022989"/>
    </source>
</evidence>
<sequence length="468" mass="54335">MRVVQLLLESVLFPQEVQSSCQKFCQEANGEPEMSWKKSHLVVAVCIATCASIVTLSYFQRIKLSFMSMPETKLCRGIPAKNTITPLKDNRTYIIAPYLDNRKNKMIRVISILHHKDVKELYCWFCHPSSGQMYISKAEIDIHSDRFDFPYGATDLKCLEPEDWEPHYMSIHWSPKGDINQLPLFEIRNRDPEGSLVDFTVCISAMFGEYNNVLQFVQSMEMYKILGAGRVVIYKNSCSPLMQKVLDYYIAEGIVEVIPWPIDSYLKVSSYWHHSMDPKDIGYYGQITALNDCIYDNMYRSRYILLNDMDEIILPGKYADWKTMTQNLQQQHPDAGVFLFENHIFPKTVFTLNYKFNTSSWNAIPGVNILQHVLREPEQEHVVNPRKMIVDPKKVIQTSVHSVLQAYGVSIHIPMDVALVYHCRTPFQENLPRLLLIKDTTLWRYNMSLIGNVSKVLQEIAWNTGEYR</sequence>
<evidence type="ECO:0000256" key="4">
    <source>
        <dbReference type="ARBA" id="ARBA00022679"/>
    </source>
</evidence>
<evidence type="ECO:0000313" key="9">
    <source>
        <dbReference type="Proteomes" id="UP000694871"/>
    </source>
</evidence>
<keyword evidence="7 8" id="KW-0472">Membrane</keyword>
<dbReference type="GeneID" id="107114389"/>
<evidence type="ECO:0000256" key="3">
    <source>
        <dbReference type="ARBA" id="ARBA00022676"/>
    </source>
</evidence>
<dbReference type="PANTHER" id="PTHR21461">
    <property type="entry name" value="GLYCOSYLTRANSFERASE FAMILY 92 PROTEIN"/>
    <property type="match status" value="1"/>
</dbReference>
<dbReference type="Proteomes" id="UP000694871">
    <property type="component" value="Unplaced"/>
</dbReference>
<gene>
    <name evidence="10" type="primary">LOC107114389</name>
</gene>
<keyword evidence="3 8" id="KW-0328">Glycosyltransferase</keyword>
<name>A0ABM1KC93_GEKJA</name>
<keyword evidence="4 8" id="KW-0808">Transferase</keyword>
<comment type="similarity">
    <text evidence="2 8">Belongs to the glycosyltransferase 92 family.</text>
</comment>
<dbReference type="Pfam" id="PF01697">
    <property type="entry name" value="Glyco_transf_92"/>
    <property type="match status" value="1"/>
</dbReference>
<proteinExistence type="inferred from homology"/>
<dbReference type="InterPro" id="IPR008166">
    <property type="entry name" value="Glyco_transf_92"/>
</dbReference>
<keyword evidence="6 8" id="KW-1133">Transmembrane helix</keyword>
<comment type="subcellular location">
    <subcellularLocation>
        <location evidence="1">Membrane</location>
        <topology evidence="1">Single-pass membrane protein</topology>
    </subcellularLocation>
</comment>
<reference evidence="10" key="1">
    <citation type="submission" date="2025-08" db="UniProtKB">
        <authorList>
            <consortium name="RefSeq"/>
        </authorList>
    </citation>
    <scope>IDENTIFICATION</scope>
</reference>
<accession>A0ABM1KC93</accession>
<feature type="transmembrane region" description="Helical" evidence="8">
    <location>
        <begin position="39"/>
        <end position="59"/>
    </location>
</feature>
<dbReference type="EC" id="2.4.1.-" evidence="8"/>
<evidence type="ECO:0000256" key="8">
    <source>
        <dbReference type="RuleBase" id="RU366017"/>
    </source>
</evidence>